<evidence type="ECO:0000313" key="3">
    <source>
        <dbReference type="Proteomes" id="UP001066276"/>
    </source>
</evidence>
<feature type="compositionally biased region" description="Low complexity" evidence="1">
    <location>
        <begin position="100"/>
        <end position="112"/>
    </location>
</feature>
<dbReference type="EMBL" id="JANPWB010000009">
    <property type="protein sequence ID" value="KAJ1152505.1"/>
    <property type="molecule type" value="Genomic_DNA"/>
</dbReference>
<keyword evidence="3" id="KW-1185">Reference proteome</keyword>
<feature type="region of interest" description="Disordered" evidence="1">
    <location>
        <begin position="18"/>
        <end position="112"/>
    </location>
</feature>
<name>A0AAV7RKL3_PLEWA</name>
<dbReference type="Proteomes" id="UP001066276">
    <property type="component" value="Chromosome 5"/>
</dbReference>
<proteinExistence type="predicted"/>
<comment type="caution">
    <text evidence="2">The sequence shown here is derived from an EMBL/GenBank/DDBJ whole genome shotgun (WGS) entry which is preliminary data.</text>
</comment>
<evidence type="ECO:0000256" key="1">
    <source>
        <dbReference type="SAM" id="MobiDB-lite"/>
    </source>
</evidence>
<sequence length="136" mass="14032">MAEKKVQEALRLLKEAGHMDMLKDGLGGPSRPPRRASGGVAAAVLACSSSRDSDERQAVRRRGGGRSMGRAGGAVVKGRGRALPFQRAGPWFRGSDVRARGTPPGSAAASGAGVVCGLGARGRECWRPACPQSGPR</sequence>
<reference evidence="2" key="1">
    <citation type="journal article" date="2022" name="bioRxiv">
        <title>Sequencing and chromosome-scale assembly of the giantPleurodeles waltlgenome.</title>
        <authorList>
            <person name="Brown T."/>
            <person name="Elewa A."/>
            <person name="Iarovenko S."/>
            <person name="Subramanian E."/>
            <person name="Araus A.J."/>
            <person name="Petzold A."/>
            <person name="Susuki M."/>
            <person name="Suzuki K.-i.T."/>
            <person name="Hayashi T."/>
            <person name="Toyoda A."/>
            <person name="Oliveira C."/>
            <person name="Osipova E."/>
            <person name="Leigh N.D."/>
            <person name="Simon A."/>
            <person name="Yun M.H."/>
        </authorList>
    </citation>
    <scope>NUCLEOTIDE SEQUENCE</scope>
    <source>
        <strain evidence="2">20211129_DDA</strain>
        <tissue evidence="2">Liver</tissue>
    </source>
</reference>
<dbReference type="AlphaFoldDB" id="A0AAV7RKL3"/>
<organism evidence="2 3">
    <name type="scientific">Pleurodeles waltl</name>
    <name type="common">Iberian ribbed newt</name>
    <dbReference type="NCBI Taxonomy" id="8319"/>
    <lineage>
        <taxon>Eukaryota</taxon>
        <taxon>Metazoa</taxon>
        <taxon>Chordata</taxon>
        <taxon>Craniata</taxon>
        <taxon>Vertebrata</taxon>
        <taxon>Euteleostomi</taxon>
        <taxon>Amphibia</taxon>
        <taxon>Batrachia</taxon>
        <taxon>Caudata</taxon>
        <taxon>Salamandroidea</taxon>
        <taxon>Salamandridae</taxon>
        <taxon>Pleurodelinae</taxon>
        <taxon>Pleurodeles</taxon>
    </lineage>
</organism>
<gene>
    <name evidence="2" type="ORF">NDU88_005280</name>
</gene>
<evidence type="ECO:0000313" key="2">
    <source>
        <dbReference type="EMBL" id="KAJ1152505.1"/>
    </source>
</evidence>
<accession>A0AAV7RKL3</accession>
<protein>
    <submittedName>
        <fullName evidence="2">Uncharacterized protein</fullName>
    </submittedName>
</protein>